<dbReference type="GO" id="GO:0008757">
    <property type="term" value="F:S-adenosylmethionine-dependent methyltransferase activity"/>
    <property type="evidence" value="ECO:0007669"/>
    <property type="project" value="InterPro"/>
</dbReference>
<sequence>MNVKDTAAIEFSLNWDSGDAHHTDTTYLPAIDFWRDFFPQKLEQAIKQMKAGENCRVDFSAGELVPGFSSRKLIEFHQNGFDSSQSPFPVSAEVGRFYPSGYAHKALNCFPQNVTPFRIIAMENEMITADSNHPLAQYPISVHARMLSRKIAGAERGGTCQDISEVITKDGPGMQRLCQNAYNISLGQSPLPRKNNQPDSDFYSYPRMVPHLDSCAREHIRERYGKLLKPGSRILDLMSSWDSHLPDTLSDCHVTGLGMNVEELDANAKLDTRLVQDLNQTPKLPMDDNSFDAVICTASIEYLTRPVAVLQEVRRVLSPNGIFIISFSDRWFPGKQIAVWGQMHPFERLGLVLKMCMNAQLSNLHTKTIRGYPRPWDDPHIRERYTSDPVFAVWGNA</sequence>
<dbReference type="InterPro" id="IPR046357">
    <property type="entry name" value="PPIase_dom_sf"/>
</dbReference>
<reference evidence="2 3" key="1">
    <citation type="submission" date="2011-09" db="EMBL/GenBank/DDBJ databases">
        <authorList>
            <consortium name="US DOE Joint Genome Institute (JGI-PGF)"/>
            <person name="Lucas S."/>
            <person name="Han J."/>
            <person name="Lapidus A."/>
            <person name="Cheng J.-F."/>
            <person name="Goodwin L."/>
            <person name="Pitluck S."/>
            <person name="Peters L."/>
            <person name="Land M.L."/>
            <person name="Hauser L."/>
            <person name="Orellana R."/>
            <person name="Lovley D."/>
            <person name="Woyke T.J."/>
        </authorList>
    </citation>
    <scope>NUCLEOTIDE SEQUENCE [LARGE SCALE GENOMIC DNA]</scope>
    <source>
        <strain evidence="2 3">2ac9</strain>
    </source>
</reference>
<dbReference type="Pfam" id="PF08241">
    <property type="entry name" value="Methyltransf_11"/>
    <property type="match status" value="1"/>
</dbReference>
<accession>I5B6V5</accession>
<dbReference type="SUPFAM" id="SSF53335">
    <property type="entry name" value="S-adenosyl-L-methionine-dependent methyltransferases"/>
    <property type="match status" value="1"/>
</dbReference>
<dbReference type="eggNOG" id="COG2226">
    <property type="taxonomic scope" value="Bacteria"/>
</dbReference>
<dbReference type="HOGENOM" id="CLU_681003_0_0_7"/>
<keyword evidence="2" id="KW-0830">Ubiquinone</keyword>
<dbReference type="OrthoDB" id="529208at2"/>
<organism evidence="2 3">
    <name type="scientific">Desulfobacter postgatei 2ac9</name>
    <dbReference type="NCBI Taxonomy" id="879212"/>
    <lineage>
        <taxon>Bacteria</taxon>
        <taxon>Pseudomonadati</taxon>
        <taxon>Thermodesulfobacteriota</taxon>
        <taxon>Desulfobacteria</taxon>
        <taxon>Desulfobacterales</taxon>
        <taxon>Desulfobacteraceae</taxon>
        <taxon>Desulfobacter</taxon>
    </lineage>
</organism>
<name>I5B6V5_9BACT</name>
<keyword evidence="2" id="KW-0489">Methyltransferase</keyword>
<evidence type="ECO:0000259" key="1">
    <source>
        <dbReference type="Pfam" id="PF08241"/>
    </source>
</evidence>
<evidence type="ECO:0000313" key="2">
    <source>
        <dbReference type="EMBL" id="EIM65218.1"/>
    </source>
</evidence>
<gene>
    <name evidence="2" type="ORF">DespoDRAFT_03452</name>
</gene>
<keyword evidence="3" id="KW-1185">Reference proteome</keyword>
<reference evidence="2 3" key="2">
    <citation type="submission" date="2012-02" db="EMBL/GenBank/DDBJ databases">
        <title>Improved High-Quality Draft sequence of Desulfobacter postgatei 2ac9.</title>
        <authorList>
            <consortium name="US DOE Joint Genome Institute"/>
            <person name="Lucas S."/>
            <person name="Han J."/>
            <person name="Lapidus A."/>
            <person name="Cheng J.-F."/>
            <person name="Goodwin L."/>
            <person name="Pitluck S."/>
            <person name="Peters L."/>
            <person name="Ovchinnikova G."/>
            <person name="Held B."/>
            <person name="Detter J.C."/>
            <person name="Han C."/>
            <person name="Tapia R."/>
            <person name="Land M."/>
            <person name="Hauser L."/>
            <person name="Kyrpides N."/>
            <person name="Ivanova N."/>
            <person name="Pagani I."/>
            <person name="Orellana R."/>
            <person name="Lovley D."/>
            <person name="Woyke T."/>
        </authorList>
    </citation>
    <scope>NUCLEOTIDE SEQUENCE [LARGE SCALE GENOMIC DNA]</scope>
    <source>
        <strain evidence="2 3">2ac9</strain>
    </source>
</reference>
<dbReference type="STRING" id="879212.DespoDRAFT_03452"/>
<dbReference type="Gene3D" id="3.10.50.40">
    <property type="match status" value="1"/>
</dbReference>
<dbReference type="InterPro" id="IPR029063">
    <property type="entry name" value="SAM-dependent_MTases_sf"/>
</dbReference>
<dbReference type="InterPro" id="IPR013216">
    <property type="entry name" value="Methyltransf_11"/>
</dbReference>
<dbReference type="Gene3D" id="3.40.50.150">
    <property type="entry name" value="Vaccinia Virus protein VP39"/>
    <property type="match status" value="1"/>
</dbReference>
<dbReference type="Proteomes" id="UP000005778">
    <property type="component" value="Chromosome"/>
</dbReference>
<feature type="domain" description="Methyltransferase type 11" evidence="1">
    <location>
        <begin position="252"/>
        <end position="325"/>
    </location>
</feature>
<dbReference type="GO" id="GO:0032259">
    <property type="term" value="P:methylation"/>
    <property type="evidence" value="ECO:0007669"/>
    <property type="project" value="UniProtKB-KW"/>
</dbReference>
<dbReference type="AlphaFoldDB" id="I5B6V5"/>
<proteinExistence type="predicted"/>
<dbReference type="eggNOG" id="COG1047">
    <property type="taxonomic scope" value="Bacteria"/>
</dbReference>
<protein>
    <submittedName>
        <fullName evidence="2">Methylase involved in ubiquinone/menaquinone biosynthesis</fullName>
    </submittedName>
</protein>
<keyword evidence="2" id="KW-0808">Transferase</keyword>
<evidence type="ECO:0000313" key="3">
    <source>
        <dbReference type="Proteomes" id="UP000005778"/>
    </source>
</evidence>
<dbReference type="CDD" id="cd02440">
    <property type="entry name" value="AdoMet_MTases"/>
    <property type="match status" value="1"/>
</dbReference>
<dbReference type="RefSeq" id="WP_004075173.1">
    <property type="nucleotide sequence ID" value="NZ_CM001488.1"/>
</dbReference>
<dbReference type="PANTHER" id="PTHR43036:SF2">
    <property type="entry name" value="OS04G0481300 PROTEIN"/>
    <property type="match status" value="1"/>
</dbReference>
<dbReference type="PANTHER" id="PTHR43036">
    <property type="entry name" value="OSJNBB0011N17.9 PROTEIN"/>
    <property type="match status" value="1"/>
</dbReference>
<dbReference type="EMBL" id="CM001488">
    <property type="protein sequence ID" value="EIM65218.1"/>
    <property type="molecule type" value="Genomic_DNA"/>
</dbReference>
<dbReference type="GO" id="GO:0003755">
    <property type="term" value="F:peptidyl-prolyl cis-trans isomerase activity"/>
    <property type="evidence" value="ECO:0007669"/>
    <property type="project" value="InterPro"/>
</dbReference>